<accession>A0A9Q1J409</accession>
<evidence type="ECO:0000313" key="2">
    <source>
        <dbReference type="EMBL" id="KAJ8366064.1"/>
    </source>
</evidence>
<evidence type="ECO:0000256" key="1">
    <source>
        <dbReference type="SAM" id="MobiDB-lite"/>
    </source>
</evidence>
<evidence type="ECO:0000313" key="3">
    <source>
        <dbReference type="Proteomes" id="UP001152622"/>
    </source>
</evidence>
<organism evidence="2 3">
    <name type="scientific">Synaphobranchus kaupii</name>
    <name type="common">Kaup's arrowtooth eel</name>
    <dbReference type="NCBI Taxonomy" id="118154"/>
    <lineage>
        <taxon>Eukaryota</taxon>
        <taxon>Metazoa</taxon>
        <taxon>Chordata</taxon>
        <taxon>Craniata</taxon>
        <taxon>Vertebrata</taxon>
        <taxon>Euteleostomi</taxon>
        <taxon>Actinopterygii</taxon>
        <taxon>Neopterygii</taxon>
        <taxon>Teleostei</taxon>
        <taxon>Anguilliformes</taxon>
        <taxon>Synaphobranchidae</taxon>
        <taxon>Synaphobranchus</taxon>
    </lineage>
</organism>
<proteinExistence type="predicted"/>
<evidence type="ECO:0008006" key="4">
    <source>
        <dbReference type="Google" id="ProtNLM"/>
    </source>
</evidence>
<gene>
    <name evidence="2" type="ORF">SKAU_G00148950</name>
</gene>
<dbReference type="EMBL" id="JAINUF010000004">
    <property type="protein sequence ID" value="KAJ8366064.1"/>
    <property type="molecule type" value="Genomic_DNA"/>
</dbReference>
<sequence>MRSSRGGGLVRRGKKGHDWEPTNHHRVCGKNFVTGKPNPDPEHPDFIPSLFLRPEDFARSSNTLQKKTTNSSERHDGTAKRRSIDVTTESDPRGSVDVLNVTNVTESDPRGSADVLQSDECARVDPFRAQVEQDGCKRCDVLKKGL</sequence>
<feature type="region of interest" description="Disordered" evidence="1">
    <location>
        <begin position="1"/>
        <end position="95"/>
    </location>
</feature>
<feature type="compositionally biased region" description="Gly residues" evidence="1">
    <location>
        <begin position="1"/>
        <end position="10"/>
    </location>
</feature>
<reference evidence="2" key="1">
    <citation type="journal article" date="2023" name="Science">
        <title>Genome structures resolve the early diversification of teleost fishes.</title>
        <authorList>
            <person name="Parey E."/>
            <person name="Louis A."/>
            <person name="Montfort J."/>
            <person name="Bouchez O."/>
            <person name="Roques C."/>
            <person name="Iampietro C."/>
            <person name="Lluch J."/>
            <person name="Castinel A."/>
            <person name="Donnadieu C."/>
            <person name="Desvignes T."/>
            <person name="Floi Bucao C."/>
            <person name="Jouanno E."/>
            <person name="Wen M."/>
            <person name="Mejri S."/>
            <person name="Dirks R."/>
            <person name="Jansen H."/>
            <person name="Henkel C."/>
            <person name="Chen W.J."/>
            <person name="Zahm M."/>
            <person name="Cabau C."/>
            <person name="Klopp C."/>
            <person name="Thompson A.W."/>
            <person name="Robinson-Rechavi M."/>
            <person name="Braasch I."/>
            <person name="Lecointre G."/>
            <person name="Bobe J."/>
            <person name="Postlethwait J.H."/>
            <person name="Berthelot C."/>
            <person name="Roest Crollius H."/>
            <person name="Guiguen Y."/>
        </authorList>
    </citation>
    <scope>NUCLEOTIDE SEQUENCE</scope>
    <source>
        <strain evidence="2">WJC10195</strain>
    </source>
</reference>
<feature type="compositionally biased region" description="Basic and acidic residues" evidence="1">
    <location>
        <begin position="72"/>
        <end position="94"/>
    </location>
</feature>
<dbReference type="AlphaFoldDB" id="A0A9Q1J409"/>
<keyword evidence="3" id="KW-1185">Reference proteome</keyword>
<name>A0A9Q1J409_SYNKA</name>
<feature type="compositionally biased region" description="Polar residues" evidence="1">
    <location>
        <begin position="59"/>
        <end position="71"/>
    </location>
</feature>
<comment type="caution">
    <text evidence="2">The sequence shown here is derived from an EMBL/GenBank/DDBJ whole genome shotgun (WGS) entry which is preliminary data.</text>
</comment>
<dbReference type="OrthoDB" id="8958408at2759"/>
<dbReference type="Proteomes" id="UP001152622">
    <property type="component" value="Chromosome 4"/>
</dbReference>
<protein>
    <recommendedName>
        <fullName evidence="4">THAP-type domain-containing protein</fullName>
    </recommendedName>
</protein>